<proteinExistence type="predicted"/>
<dbReference type="EMBL" id="CP018180">
    <property type="protein sequence ID" value="AUJ31925.1"/>
    <property type="molecule type" value="Genomic_DNA"/>
</dbReference>
<dbReference type="SUPFAM" id="SSF53756">
    <property type="entry name" value="UDP-Glycosyltransferase/glycogen phosphorylase"/>
    <property type="match status" value="1"/>
</dbReference>
<dbReference type="InterPro" id="IPR001296">
    <property type="entry name" value="Glyco_trans_1"/>
</dbReference>
<name>A0A3S6R0D8_9LACO</name>
<protein>
    <recommendedName>
        <fullName evidence="1">Glycosyl transferase family 1 domain-containing protein</fullName>
    </recommendedName>
</protein>
<dbReference type="GO" id="GO:0016757">
    <property type="term" value="F:glycosyltransferase activity"/>
    <property type="evidence" value="ECO:0007669"/>
    <property type="project" value="InterPro"/>
</dbReference>
<dbReference type="PANTHER" id="PTHR12526">
    <property type="entry name" value="GLYCOSYLTRANSFERASE"/>
    <property type="match status" value="1"/>
</dbReference>
<dbReference type="KEGG" id="lng:BSQ50_04735"/>
<organism evidence="2 3">
    <name type="scientific">Liquorilactobacillus nagelii</name>
    <dbReference type="NCBI Taxonomy" id="82688"/>
    <lineage>
        <taxon>Bacteria</taxon>
        <taxon>Bacillati</taxon>
        <taxon>Bacillota</taxon>
        <taxon>Bacilli</taxon>
        <taxon>Lactobacillales</taxon>
        <taxon>Lactobacillaceae</taxon>
        <taxon>Liquorilactobacillus</taxon>
    </lineage>
</organism>
<sequence length="398" mass="45802">MALIYLRSVLIKIRHFFIRKQTEIYDWFRFKKDLRHKLNRTNSYILISHNLDGGGGAPSVLFEYAKYLRKQGEDVVLLAGRGGSLSTKAKGLGISCYQMGWLYKTYIRSIPELQTKGIIVCTIVCYSYVNELLRFSDKKILWWIHEEDKLLKEYEHYIPNDLTAKLHIFCGSDRIMQSLSKLRPDLHLDTLFYGCEDQLLAHKDYFKNYRHHNGEYVVTVIGRLCKRKNQLQLINAVKNLPAEISSRVVINLVTASWENEYKVKIEAEILKNKNIRIIGPIPSDELYKVYGESNLIVCPSTDDPLPVVVTNAMMFGSNYVVSSGTGQAKLISQGVDGWVYDVANTKELTEILLENIKNPHSNINSNARKLFLNYFSLERLHSIIYSFFAVDNGQKTVI</sequence>
<dbReference type="PANTHER" id="PTHR12526:SF630">
    <property type="entry name" value="GLYCOSYLTRANSFERASE"/>
    <property type="match status" value="1"/>
</dbReference>
<dbReference type="InterPro" id="IPR041693">
    <property type="entry name" value="Glyco_trans_4_5"/>
</dbReference>
<keyword evidence="3" id="KW-1185">Reference proteome</keyword>
<accession>A0A3S6R0D8</accession>
<dbReference type="Proteomes" id="UP000324497">
    <property type="component" value="Chromosome"/>
</dbReference>
<dbReference type="Pfam" id="PF16994">
    <property type="entry name" value="Glyco_trans_4_5"/>
    <property type="match status" value="1"/>
</dbReference>
<dbReference type="RefSeq" id="WP_148126573.1">
    <property type="nucleotide sequence ID" value="NZ_CP018180.1"/>
</dbReference>
<dbReference type="Gene3D" id="3.40.50.2000">
    <property type="entry name" value="Glycogen Phosphorylase B"/>
    <property type="match status" value="1"/>
</dbReference>
<dbReference type="CDD" id="cd03801">
    <property type="entry name" value="GT4_PimA-like"/>
    <property type="match status" value="1"/>
</dbReference>
<reference evidence="2 3" key="1">
    <citation type="submission" date="2016-11" db="EMBL/GenBank/DDBJ databases">
        <title>Interaction between Lactobacillus species and yeast in water kefir.</title>
        <authorList>
            <person name="Behr J."/>
            <person name="Xu D."/>
            <person name="Vogel R.F."/>
        </authorList>
    </citation>
    <scope>NUCLEOTIDE SEQUENCE [LARGE SCALE GENOMIC DNA]</scope>
    <source>
        <strain evidence="2 3">TMW 1.1827</strain>
    </source>
</reference>
<dbReference type="AlphaFoldDB" id="A0A3S6R0D8"/>
<evidence type="ECO:0000313" key="3">
    <source>
        <dbReference type="Proteomes" id="UP000324497"/>
    </source>
</evidence>
<evidence type="ECO:0000259" key="1">
    <source>
        <dbReference type="Pfam" id="PF00534"/>
    </source>
</evidence>
<dbReference type="Pfam" id="PF00534">
    <property type="entry name" value="Glycos_transf_1"/>
    <property type="match status" value="1"/>
</dbReference>
<feature type="domain" description="Glycosyl transferase family 1" evidence="1">
    <location>
        <begin position="205"/>
        <end position="369"/>
    </location>
</feature>
<gene>
    <name evidence="2" type="ORF">BSQ50_04735</name>
</gene>
<evidence type="ECO:0000313" key="2">
    <source>
        <dbReference type="EMBL" id="AUJ31925.1"/>
    </source>
</evidence>